<evidence type="ECO:0000256" key="6">
    <source>
        <dbReference type="ARBA" id="ARBA00023136"/>
    </source>
</evidence>
<organism evidence="15 24">
    <name type="scientific">Phytophthora fragariae</name>
    <dbReference type="NCBI Taxonomy" id="53985"/>
    <lineage>
        <taxon>Eukaryota</taxon>
        <taxon>Sar</taxon>
        <taxon>Stramenopiles</taxon>
        <taxon>Oomycota</taxon>
        <taxon>Peronosporomycetes</taxon>
        <taxon>Peronosporales</taxon>
        <taxon>Peronosporaceae</taxon>
        <taxon>Phytophthora</taxon>
    </lineage>
</organism>
<dbReference type="Proteomes" id="UP000476176">
    <property type="component" value="Unassembled WGS sequence"/>
</dbReference>
<evidence type="ECO:0000256" key="5">
    <source>
        <dbReference type="ARBA" id="ARBA00022989"/>
    </source>
</evidence>
<dbReference type="EMBL" id="QXGB01001955">
    <property type="protein sequence ID" value="KAE9183318.1"/>
    <property type="molecule type" value="Genomic_DNA"/>
</dbReference>
<sequence length="269" mass="29106">MMYVVPCVAALLLIKLFDISALTGNSECSSCTSATFPAVIVLFVLFGLAICPFTYCLSFLFKEHAAAQTFTLKINFLVGVVLMIVSYILDVIESTESVNAALKFIWRLSPLFDLGNGLLSLVLNELDTLQDGTTEKKSPFSTDLMGAEMIYLVLTTFLFSAVVLAIDYDVKIPGLRRTNTPDRSIDDGKLDIDEDVAKEAQRVTSGAANDDAVKIAGLRKVHPGGKVAVRDLSFGLKRGECFGFLGINGAGKTTTMKMLTGDVAPTFEF</sequence>
<dbReference type="Proteomes" id="UP000460718">
    <property type="component" value="Unassembled WGS sequence"/>
</dbReference>
<dbReference type="InterPro" id="IPR003439">
    <property type="entry name" value="ABC_transporter-like_ATP-bd"/>
</dbReference>
<evidence type="ECO:0000259" key="10">
    <source>
        <dbReference type="Pfam" id="PF12698"/>
    </source>
</evidence>
<dbReference type="Pfam" id="PF00005">
    <property type="entry name" value="ABC_tran"/>
    <property type="match status" value="1"/>
</dbReference>
<dbReference type="Proteomes" id="UP000488956">
    <property type="component" value="Unassembled WGS sequence"/>
</dbReference>
<dbReference type="InterPro" id="IPR027417">
    <property type="entry name" value="P-loop_NTPase"/>
</dbReference>
<dbReference type="AlphaFoldDB" id="A0A6A3S0J6"/>
<evidence type="ECO:0000256" key="2">
    <source>
        <dbReference type="ARBA" id="ARBA00022448"/>
    </source>
</evidence>
<dbReference type="EMBL" id="QXGE01001569">
    <property type="protein sequence ID" value="KAE9290900.1"/>
    <property type="molecule type" value="Genomic_DNA"/>
</dbReference>
<dbReference type="EMBL" id="QXGC01001898">
    <property type="protein sequence ID" value="KAE9194142.1"/>
    <property type="molecule type" value="Genomic_DNA"/>
</dbReference>
<evidence type="ECO:0000313" key="25">
    <source>
        <dbReference type="Proteomes" id="UP000441208"/>
    </source>
</evidence>
<evidence type="ECO:0000256" key="4">
    <source>
        <dbReference type="ARBA" id="ARBA00022737"/>
    </source>
</evidence>
<dbReference type="EMBL" id="QXFZ01001892">
    <property type="protein sequence ID" value="KAE9083504.1"/>
    <property type="molecule type" value="Genomic_DNA"/>
</dbReference>
<evidence type="ECO:0000313" key="23">
    <source>
        <dbReference type="Proteomes" id="UP000440367"/>
    </source>
</evidence>
<feature type="domain" description="ABC-2 type transporter transmembrane" evidence="10">
    <location>
        <begin position="2"/>
        <end position="164"/>
    </location>
</feature>
<dbReference type="PANTHER" id="PTHR19229">
    <property type="entry name" value="ATP-BINDING CASSETTE TRANSPORTER SUBFAMILY A ABCA"/>
    <property type="match status" value="1"/>
</dbReference>
<evidence type="ECO:0000313" key="21">
    <source>
        <dbReference type="Proteomes" id="UP000433483"/>
    </source>
</evidence>
<dbReference type="GO" id="GO:0016887">
    <property type="term" value="F:ATP hydrolysis activity"/>
    <property type="evidence" value="ECO:0007669"/>
    <property type="project" value="InterPro"/>
</dbReference>
<keyword evidence="8" id="KW-0732">Signal</keyword>
<feature type="transmembrane region" description="Helical" evidence="7">
    <location>
        <begin position="149"/>
        <end position="168"/>
    </location>
</feature>
<keyword evidence="5 7" id="KW-1133">Transmembrane helix</keyword>
<keyword evidence="21" id="KW-1185">Reference proteome</keyword>
<reference evidence="20 21" key="1">
    <citation type="submission" date="2018-08" db="EMBL/GenBank/DDBJ databases">
        <title>Genomic investigation of the strawberry pathogen Phytophthora fragariae indicates pathogenicity is determined by transcriptional variation in three key races.</title>
        <authorList>
            <person name="Adams T.M."/>
            <person name="Armitage A.D."/>
            <person name="Sobczyk M.K."/>
            <person name="Bates H.J."/>
            <person name="Dunwell J.M."/>
            <person name="Nellist C.F."/>
            <person name="Harrison R.J."/>
        </authorList>
    </citation>
    <scope>NUCLEOTIDE SEQUENCE [LARGE SCALE GENOMIC DNA]</scope>
    <source>
        <strain evidence="19 22">A4</strain>
        <strain evidence="18 23">BC-1</strain>
        <strain evidence="17 27">BC-23</strain>
        <strain evidence="16 21">NOV-27</strain>
        <strain evidence="15 24">NOV-5</strain>
        <strain evidence="14 25">NOV-71</strain>
        <strain evidence="11 20">NOV-9</strain>
        <strain evidence="13 28">ONT-3</strain>
        <strain evidence="12 26">SCRP245</strain>
    </source>
</reference>
<dbReference type="EMBL" id="QXFX01001990">
    <property type="protein sequence ID" value="KAE9082134.1"/>
    <property type="molecule type" value="Genomic_DNA"/>
</dbReference>
<dbReference type="GO" id="GO:0016020">
    <property type="term" value="C:membrane"/>
    <property type="evidence" value="ECO:0007669"/>
    <property type="project" value="UniProtKB-SubCell"/>
</dbReference>
<evidence type="ECO:0000313" key="19">
    <source>
        <dbReference type="EMBL" id="KAE9290900.1"/>
    </source>
</evidence>
<proteinExistence type="predicted"/>
<accession>A0A6A3S0J6</accession>
<dbReference type="SUPFAM" id="SSF52540">
    <property type="entry name" value="P-loop containing nucleoside triphosphate hydrolases"/>
    <property type="match status" value="1"/>
</dbReference>
<gene>
    <name evidence="19" type="ORF">PF001_g19405</name>
    <name evidence="18" type="ORF">PF002_g20911</name>
    <name evidence="17" type="ORF">PF004_g20797</name>
    <name evidence="16" type="ORF">PF005_g22144</name>
    <name evidence="15" type="ORF">PF006_g21072</name>
    <name evidence="14" type="ORF">PF007_g21872</name>
    <name evidence="11" type="ORF">PF009_g22728</name>
    <name evidence="13" type="ORF">PF010_g21711</name>
    <name evidence="12" type="ORF">PF011_g20738</name>
</gene>
<dbReference type="Proteomes" id="UP000437068">
    <property type="component" value="Unassembled WGS sequence"/>
</dbReference>
<keyword evidence="4" id="KW-0677">Repeat</keyword>
<keyword evidence="3 7" id="KW-0812">Transmembrane</keyword>
<evidence type="ECO:0000313" key="12">
    <source>
        <dbReference type="EMBL" id="KAE8984558.1"/>
    </source>
</evidence>
<dbReference type="Proteomes" id="UP000429523">
    <property type="component" value="Unassembled WGS sequence"/>
</dbReference>
<evidence type="ECO:0000313" key="15">
    <source>
        <dbReference type="EMBL" id="KAE9107587.1"/>
    </source>
</evidence>
<dbReference type="OrthoDB" id="163043at2759"/>
<feature type="chain" id="PRO_5033523174" evidence="8">
    <location>
        <begin position="22"/>
        <end position="269"/>
    </location>
</feature>
<evidence type="ECO:0000313" key="28">
    <source>
        <dbReference type="Proteomes" id="UP000488956"/>
    </source>
</evidence>
<evidence type="ECO:0000313" key="18">
    <source>
        <dbReference type="EMBL" id="KAE9203496.1"/>
    </source>
</evidence>
<dbReference type="Proteomes" id="UP000433483">
    <property type="component" value="Unassembled WGS sequence"/>
</dbReference>
<evidence type="ECO:0000313" key="11">
    <source>
        <dbReference type="EMBL" id="KAE8927104.1"/>
    </source>
</evidence>
<dbReference type="GO" id="GO:0005524">
    <property type="term" value="F:ATP binding"/>
    <property type="evidence" value="ECO:0007669"/>
    <property type="project" value="InterPro"/>
</dbReference>
<evidence type="ECO:0000313" key="24">
    <source>
        <dbReference type="Proteomes" id="UP000440732"/>
    </source>
</evidence>
<dbReference type="EMBL" id="QXGA01001908">
    <property type="protein sequence ID" value="KAE9107587.1"/>
    <property type="molecule type" value="Genomic_DNA"/>
</dbReference>
<evidence type="ECO:0000259" key="9">
    <source>
        <dbReference type="Pfam" id="PF00005"/>
    </source>
</evidence>
<comment type="subcellular location">
    <subcellularLocation>
        <location evidence="1">Membrane</location>
        <topology evidence="1">Multi-pass membrane protein</topology>
    </subcellularLocation>
</comment>
<evidence type="ECO:0000256" key="3">
    <source>
        <dbReference type="ARBA" id="ARBA00022692"/>
    </source>
</evidence>
<dbReference type="InterPro" id="IPR026082">
    <property type="entry name" value="ABCA"/>
</dbReference>
<evidence type="ECO:0000256" key="7">
    <source>
        <dbReference type="SAM" id="Phobius"/>
    </source>
</evidence>
<dbReference type="InterPro" id="IPR013525">
    <property type="entry name" value="ABC2_TM"/>
</dbReference>
<evidence type="ECO:0000313" key="27">
    <source>
        <dbReference type="Proteomes" id="UP000476176"/>
    </source>
</evidence>
<evidence type="ECO:0000256" key="1">
    <source>
        <dbReference type="ARBA" id="ARBA00004141"/>
    </source>
</evidence>
<name>A0A6A3S0J6_9STRA</name>
<dbReference type="EMBL" id="QXGF01001911">
    <property type="protein sequence ID" value="KAE8927104.1"/>
    <property type="molecule type" value="Genomic_DNA"/>
</dbReference>
<evidence type="ECO:0000256" key="8">
    <source>
        <dbReference type="SAM" id="SignalP"/>
    </source>
</evidence>
<comment type="caution">
    <text evidence="15">The sequence shown here is derived from an EMBL/GenBank/DDBJ whole genome shotgun (WGS) entry which is preliminary data.</text>
</comment>
<dbReference type="Proteomes" id="UP000440367">
    <property type="component" value="Unassembled WGS sequence"/>
</dbReference>
<evidence type="ECO:0000313" key="26">
    <source>
        <dbReference type="Proteomes" id="UP000460718"/>
    </source>
</evidence>
<dbReference type="PANTHER" id="PTHR19229:SF36">
    <property type="entry name" value="ATP-BINDING CASSETTE SUB-FAMILY A MEMBER 2"/>
    <property type="match status" value="1"/>
</dbReference>
<dbReference type="EMBL" id="QXFW01001888">
    <property type="protein sequence ID" value="KAE8984558.1"/>
    <property type="molecule type" value="Genomic_DNA"/>
</dbReference>
<dbReference type="EMBL" id="QXGD01001564">
    <property type="protein sequence ID" value="KAE9203496.1"/>
    <property type="molecule type" value="Genomic_DNA"/>
</dbReference>
<evidence type="ECO:0000313" key="17">
    <source>
        <dbReference type="EMBL" id="KAE9194142.1"/>
    </source>
</evidence>
<feature type="transmembrane region" description="Helical" evidence="7">
    <location>
        <begin position="72"/>
        <end position="89"/>
    </location>
</feature>
<feature type="signal peptide" evidence="8">
    <location>
        <begin position="1"/>
        <end position="21"/>
    </location>
</feature>
<dbReference type="GO" id="GO:0005319">
    <property type="term" value="F:lipid transporter activity"/>
    <property type="evidence" value="ECO:0007669"/>
    <property type="project" value="TreeGrafter"/>
</dbReference>
<evidence type="ECO:0000313" key="16">
    <source>
        <dbReference type="EMBL" id="KAE9183318.1"/>
    </source>
</evidence>
<feature type="domain" description="ABC transporter" evidence="9">
    <location>
        <begin position="230"/>
        <end position="266"/>
    </location>
</feature>
<protein>
    <submittedName>
        <fullName evidence="15">Uncharacterized protein</fullName>
    </submittedName>
</protein>
<dbReference type="Pfam" id="PF12698">
    <property type="entry name" value="ABC2_membrane_3"/>
    <property type="match status" value="1"/>
</dbReference>
<keyword evidence="2" id="KW-0813">Transport</keyword>
<evidence type="ECO:0000313" key="22">
    <source>
        <dbReference type="Proteomes" id="UP000437068"/>
    </source>
</evidence>
<keyword evidence="6 7" id="KW-0472">Membrane</keyword>
<dbReference type="Proteomes" id="UP000440732">
    <property type="component" value="Unassembled WGS sequence"/>
</dbReference>
<evidence type="ECO:0000313" key="20">
    <source>
        <dbReference type="Proteomes" id="UP000429523"/>
    </source>
</evidence>
<evidence type="ECO:0000313" key="14">
    <source>
        <dbReference type="EMBL" id="KAE9083504.1"/>
    </source>
</evidence>
<dbReference type="GO" id="GO:0140359">
    <property type="term" value="F:ABC-type transporter activity"/>
    <property type="evidence" value="ECO:0007669"/>
    <property type="project" value="InterPro"/>
</dbReference>
<evidence type="ECO:0000313" key="13">
    <source>
        <dbReference type="EMBL" id="KAE9082134.1"/>
    </source>
</evidence>
<dbReference type="Gene3D" id="3.40.50.300">
    <property type="entry name" value="P-loop containing nucleotide triphosphate hydrolases"/>
    <property type="match status" value="1"/>
</dbReference>
<dbReference type="Proteomes" id="UP000441208">
    <property type="component" value="Unassembled WGS sequence"/>
</dbReference>
<feature type="transmembrane region" description="Helical" evidence="7">
    <location>
        <begin position="38"/>
        <end position="60"/>
    </location>
</feature>